<keyword evidence="3" id="KW-1185">Reference proteome</keyword>
<accession>A0A834WTR7</accession>
<proteinExistence type="predicted"/>
<reference evidence="2" key="1">
    <citation type="submission" date="2020-09" db="EMBL/GenBank/DDBJ databases">
        <title>Genome-Enabled Discovery of Anthraquinone Biosynthesis in Senna tora.</title>
        <authorList>
            <person name="Kang S.-H."/>
            <person name="Pandey R.P."/>
            <person name="Lee C.-M."/>
            <person name="Sim J.-S."/>
            <person name="Jeong J.-T."/>
            <person name="Choi B.-S."/>
            <person name="Jung M."/>
            <person name="Ginzburg D."/>
            <person name="Zhao K."/>
            <person name="Won S.Y."/>
            <person name="Oh T.-J."/>
            <person name="Yu Y."/>
            <person name="Kim N.-H."/>
            <person name="Lee O.R."/>
            <person name="Lee T.-H."/>
            <person name="Bashyal P."/>
            <person name="Kim T.-S."/>
            <person name="Lee W.-H."/>
            <person name="Kawkins C."/>
            <person name="Kim C.-K."/>
            <person name="Kim J.S."/>
            <person name="Ahn B.O."/>
            <person name="Rhee S.Y."/>
            <person name="Sohng J.K."/>
        </authorList>
    </citation>
    <scope>NUCLEOTIDE SEQUENCE</scope>
    <source>
        <tissue evidence="2">Leaf</tissue>
    </source>
</reference>
<sequence length="52" mass="6164">MDDVDPCKTRDQLDSENQQPDKNELERELRHSPTSPLEYIIRDSDVEMMKKS</sequence>
<comment type="caution">
    <text evidence="2">The sequence shown here is derived from an EMBL/GenBank/DDBJ whole genome shotgun (WGS) entry which is preliminary data.</text>
</comment>
<organism evidence="2 3">
    <name type="scientific">Senna tora</name>
    <dbReference type="NCBI Taxonomy" id="362788"/>
    <lineage>
        <taxon>Eukaryota</taxon>
        <taxon>Viridiplantae</taxon>
        <taxon>Streptophyta</taxon>
        <taxon>Embryophyta</taxon>
        <taxon>Tracheophyta</taxon>
        <taxon>Spermatophyta</taxon>
        <taxon>Magnoliopsida</taxon>
        <taxon>eudicotyledons</taxon>
        <taxon>Gunneridae</taxon>
        <taxon>Pentapetalae</taxon>
        <taxon>rosids</taxon>
        <taxon>fabids</taxon>
        <taxon>Fabales</taxon>
        <taxon>Fabaceae</taxon>
        <taxon>Caesalpinioideae</taxon>
        <taxon>Cassia clade</taxon>
        <taxon>Senna</taxon>
    </lineage>
</organism>
<dbReference type="EMBL" id="JAAIUW010000005">
    <property type="protein sequence ID" value="KAF7832114.1"/>
    <property type="molecule type" value="Genomic_DNA"/>
</dbReference>
<feature type="compositionally biased region" description="Basic and acidic residues" evidence="1">
    <location>
        <begin position="40"/>
        <end position="52"/>
    </location>
</feature>
<protein>
    <submittedName>
        <fullName evidence="2">Uncharacterized protein</fullName>
    </submittedName>
</protein>
<evidence type="ECO:0000313" key="2">
    <source>
        <dbReference type="EMBL" id="KAF7832114.1"/>
    </source>
</evidence>
<gene>
    <name evidence="2" type="ORF">G2W53_014447</name>
</gene>
<dbReference type="AlphaFoldDB" id="A0A834WTR7"/>
<feature type="compositionally biased region" description="Basic and acidic residues" evidence="1">
    <location>
        <begin position="1"/>
        <end position="31"/>
    </location>
</feature>
<feature type="region of interest" description="Disordered" evidence="1">
    <location>
        <begin position="1"/>
        <end position="52"/>
    </location>
</feature>
<name>A0A834WTR7_9FABA</name>
<evidence type="ECO:0000256" key="1">
    <source>
        <dbReference type="SAM" id="MobiDB-lite"/>
    </source>
</evidence>
<evidence type="ECO:0000313" key="3">
    <source>
        <dbReference type="Proteomes" id="UP000634136"/>
    </source>
</evidence>
<dbReference type="Proteomes" id="UP000634136">
    <property type="component" value="Unassembled WGS sequence"/>
</dbReference>